<keyword evidence="1" id="KW-0521">NADP</keyword>
<protein>
    <submittedName>
        <fullName evidence="4 5">C-factor, putative</fullName>
    </submittedName>
</protein>
<dbReference type="EMBL" id="AAZO01005495">
    <property type="status" value="NOT_ANNOTATED_CDS"/>
    <property type="molecule type" value="Genomic_DNA"/>
</dbReference>
<evidence type="ECO:0000256" key="1">
    <source>
        <dbReference type="ARBA" id="ARBA00022857"/>
    </source>
</evidence>
<evidence type="ECO:0000313" key="5">
    <source>
        <dbReference type="EnsemblMetazoa" id="PHUM450830-PA"/>
    </source>
</evidence>
<organism>
    <name type="scientific">Pediculus humanus subsp. corporis</name>
    <name type="common">Body louse</name>
    <dbReference type="NCBI Taxonomy" id="121224"/>
    <lineage>
        <taxon>Eukaryota</taxon>
        <taxon>Metazoa</taxon>
        <taxon>Ecdysozoa</taxon>
        <taxon>Arthropoda</taxon>
        <taxon>Hexapoda</taxon>
        <taxon>Insecta</taxon>
        <taxon>Pterygota</taxon>
        <taxon>Neoptera</taxon>
        <taxon>Paraneoptera</taxon>
        <taxon>Psocodea</taxon>
        <taxon>Troctomorpha</taxon>
        <taxon>Phthiraptera</taxon>
        <taxon>Anoplura</taxon>
        <taxon>Pediculidae</taxon>
        <taxon>Pediculus</taxon>
    </lineage>
</organism>
<dbReference type="HOGENOM" id="CLU_010194_9_1_1"/>
<evidence type="ECO:0000256" key="3">
    <source>
        <dbReference type="RuleBase" id="RU000363"/>
    </source>
</evidence>
<dbReference type="Pfam" id="PF00106">
    <property type="entry name" value="adh_short"/>
    <property type="match status" value="1"/>
</dbReference>
<gene>
    <name evidence="5" type="primary">8230304</name>
    <name evidence="4" type="ORF">Phum_PHUM450830</name>
</gene>
<dbReference type="OrthoDB" id="5296at2759"/>
<evidence type="ECO:0000313" key="4">
    <source>
        <dbReference type="EMBL" id="EEB17033.1"/>
    </source>
</evidence>
<keyword evidence="6" id="KW-1185">Reference proteome</keyword>
<dbReference type="PANTHER" id="PTHR43544:SF7">
    <property type="entry name" value="NADB-LER2"/>
    <property type="match status" value="1"/>
</dbReference>
<dbReference type="InParanoid" id="E0VUH7"/>
<dbReference type="InterPro" id="IPR051468">
    <property type="entry name" value="Fungal_SecMetab_SDRs"/>
</dbReference>
<evidence type="ECO:0000313" key="6">
    <source>
        <dbReference type="Proteomes" id="UP000009046"/>
    </source>
</evidence>
<keyword evidence="2" id="KW-0560">Oxidoreductase</keyword>
<dbReference type="Gene3D" id="3.40.50.720">
    <property type="entry name" value="NAD(P)-binding Rossmann-like Domain"/>
    <property type="match status" value="1"/>
</dbReference>
<dbReference type="CDD" id="cd05325">
    <property type="entry name" value="carb_red_sniffer_like_SDR_c"/>
    <property type="match status" value="1"/>
</dbReference>
<dbReference type="OMA" id="ECFEINT"/>
<dbReference type="GeneID" id="8230304"/>
<dbReference type="PANTHER" id="PTHR43544">
    <property type="entry name" value="SHORT-CHAIN DEHYDROGENASE/REDUCTASE"/>
    <property type="match status" value="1"/>
</dbReference>
<dbReference type="EMBL" id="DS235786">
    <property type="protein sequence ID" value="EEB17033.1"/>
    <property type="molecule type" value="Genomic_DNA"/>
</dbReference>
<name>E0VUH7_PEDHC</name>
<dbReference type="KEGG" id="phu:Phum_PHUM450830"/>
<dbReference type="SUPFAM" id="SSF51735">
    <property type="entry name" value="NAD(P)-binding Rossmann-fold domains"/>
    <property type="match status" value="1"/>
</dbReference>
<reference evidence="4" key="1">
    <citation type="submission" date="2007-04" db="EMBL/GenBank/DDBJ databases">
        <title>Annotation of Pediculus humanus corporis strain USDA.</title>
        <authorList>
            <person name="Kirkness E."/>
            <person name="Hannick L."/>
            <person name="Hass B."/>
            <person name="Bruggner R."/>
            <person name="Lawson D."/>
            <person name="Bidwell S."/>
            <person name="Joardar V."/>
            <person name="Caler E."/>
            <person name="Walenz B."/>
            <person name="Inman J."/>
            <person name="Schobel S."/>
            <person name="Galinsky K."/>
            <person name="Amedeo P."/>
            <person name="Strausberg R."/>
        </authorList>
    </citation>
    <scope>NUCLEOTIDE SEQUENCE</scope>
    <source>
        <strain evidence="4">USDA</strain>
    </source>
</reference>
<dbReference type="AlphaFoldDB" id="E0VUH7"/>
<reference evidence="4" key="2">
    <citation type="submission" date="2007-04" db="EMBL/GenBank/DDBJ databases">
        <title>The genome of the human body louse.</title>
        <authorList>
            <consortium name="The Human Body Louse Genome Consortium"/>
            <person name="Kirkness E."/>
            <person name="Walenz B."/>
            <person name="Hass B."/>
            <person name="Bruggner R."/>
            <person name="Strausberg R."/>
        </authorList>
    </citation>
    <scope>NUCLEOTIDE SEQUENCE</scope>
    <source>
        <strain evidence="4">USDA</strain>
    </source>
</reference>
<dbReference type="VEuPathDB" id="VectorBase:PHUM450830"/>
<sequence>MKSVVITGCNRGIGLGFVKQLLNLPRPPEHIFATCRNKQKAEPMIQKISDTVGENGVNVLINNAGISTKFTRINLVKVEQLSENFLVNTIAPIMLAKAHIPLLKKASKKNHNLPIGISRAAIINISSILGSIEKNYDGGFYPYRCSKSALNIATRSLSADLKKDNILVTSIHPGWCKTDLGGKNAPLDVDVCVKEMLKTLETLTEQNNGNFIQYDGVKLPW</sequence>
<dbReference type="Proteomes" id="UP000009046">
    <property type="component" value="Unassembled WGS sequence"/>
</dbReference>
<dbReference type="RefSeq" id="XP_002429771.1">
    <property type="nucleotide sequence ID" value="XM_002429726.1"/>
</dbReference>
<dbReference type="InterPro" id="IPR036291">
    <property type="entry name" value="NAD(P)-bd_dom_sf"/>
</dbReference>
<dbReference type="PRINTS" id="PR00080">
    <property type="entry name" value="SDRFAMILY"/>
</dbReference>
<reference evidence="5" key="3">
    <citation type="submission" date="2021-02" db="UniProtKB">
        <authorList>
            <consortium name="EnsemblMetazoa"/>
        </authorList>
    </citation>
    <scope>IDENTIFICATION</scope>
    <source>
        <strain evidence="5">USDA</strain>
    </source>
</reference>
<evidence type="ECO:0000256" key="2">
    <source>
        <dbReference type="ARBA" id="ARBA00023002"/>
    </source>
</evidence>
<dbReference type="PRINTS" id="PR00081">
    <property type="entry name" value="GDHRDH"/>
</dbReference>
<dbReference type="EnsemblMetazoa" id="PHUM450830-RA">
    <property type="protein sequence ID" value="PHUM450830-PA"/>
    <property type="gene ID" value="PHUM450830"/>
</dbReference>
<dbReference type="InterPro" id="IPR002347">
    <property type="entry name" value="SDR_fam"/>
</dbReference>
<dbReference type="GO" id="GO:0016491">
    <property type="term" value="F:oxidoreductase activity"/>
    <property type="evidence" value="ECO:0007669"/>
    <property type="project" value="UniProtKB-KW"/>
</dbReference>
<proteinExistence type="inferred from homology"/>
<dbReference type="eggNOG" id="KOG1611">
    <property type="taxonomic scope" value="Eukaryota"/>
</dbReference>
<accession>E0VUH7</accession>
<dbReference type="GO" id="GO:0005737">
    <property type="term" value="C:cytoplasm"/>
    <property type="evidence" value="ECO:0007669"/>
    <property type="project" value="TreeGrafter"/>
</dbReference>
<comment type="similarity">
    <text evidence="3">Belongs to the short-chain dehydrogenases/reductases (SDR) family.</text>
</comment>
<dbReference type="FunCoup" id="E0VUH7">
    <property type="interactions" value="49"/>
</dbReference>
<dbReference type="CTD" id="8230304"/>